<protein>
    <submittedName>
        <fullName evidence="3">Uncharacterized protein</fullName>
    </submittedName>
</protein>
<proteinExistence type="predicted"/>
<dbReference type="OrthoDB" id="5344254at2759"/>
<feature type="domain" description="AsqO/PenF-like C-terminal" evidence="2">
    <location>
        <begin position="229"/>
        <end position="354"/>
    </location>
</feature>
<name>A0A5M3YNP1_ASPTE</name>
<dbReference type="Proteomes" id="UP000452235">
    <property type="component" value="Unassembled WGS sequence"/>
</dbReference>
<keyword evidence="4" id="KW-1185">Reference proteome</keyword>
<evidence type="ECO:0000313" key="3">
    <source>
        <dbReference type="EMBL" id="GFF12663.1"/>
    </source>
</evidence>
<dbReference type="InterPro" id="IPR056402">
    <property type="entry name" value="DA_N"/>
</dbReference>
<evidence type="ECO:0000259" key="1">
    <source>
        <dbReference type="Pfam" id="PF24137"/>
    </source>
</evidence>
<dbReference type="SUPFAM" id="SSF159245">
    <property type="entry name" value="AttH-like"/>
    <property type="match status" value="1"/>
</dbReference>
<accession>A0A5M3YNP1</accession>
<reference evidence="3 4" key="1">
    <citation type="submission" date="2020-01" db="EMBL/GenBank/DDBJ databases">
        <title>Aspergillus terreus IFO 6365 whole genome shotgun sequence.</title>
        <authorList>
            <person name="Kanamasa S."/>
            <person name="Takahashi H."/>
        </authorList>
    </citation>
    <scope>NUCLEOTIDE SEQUENCE [LARGE SCALE GENOMIC DNA]</scope>
    <source>
        <strain evidence="3 4">IFO 6365</strain>
    </source>
</reference>
<evidence type="ECO:0000259" key="2">
    <source>
        <dbReference type="Pfam" id="PF25581"/>
    </source>
</evidence>
<dbReference type="EMBL" id="BLJY01000001">
    <property type="protein sequence ID" value="GFF12663.1"/>
    <property type="molecule type" value="Genomic_DNA"/>
</dbReference>
<feature type="domain" description="Diels-Alderase N-terminal" evidence="1">
    <location>
        <begin position="58"/>
        <end position="221"/>
    </location>
</feature>
<dbReference type="VEuPathDB" id="FungiDB:ATEG_01667"/>
<dbReference type="Pfam" id="PF24137">
    <property type="entry name" value="DA_N"/>
    <property type="match status" value="1"/>
</dbReference>
<organism evidence="3 4">
    <name type="scientific">Aspergillus terreus</name>
    <dbReference type="NCBI Taxonomy" id="33178"/>
    <lineage>
        <taxon>Eukaryota</taxon>
        <taxon>Fungi</taxon>
        <taxon>Dikarya</taxon>
        <taxon>Ascomycota</taxon>
        <taxon>Pezizomycotina</taxon>
        <taxon>Eurotiomycetes</taxon>
        <taxon>Eurotiomycetidae</taxon>
        <taxon>Eurotiales</taxon>
        <taxon>Aspergillaceae</taxon>
        <taxon>Aspergillus</taxon>
        <taxon>Aspergillus subgen. Circumdati</taxon>
    </lineage>
</organism>
<gene>
    <name evidence="3" type="ORF">ATEIFO6365_0001088700</name>
</gene>
<dbReference type="AlphaFoldDB" id="A0A5M3YNP1"/>
<dbReference type="InterPro" id="IPR057722">
    <property type="entry name" value="AsqO/PenF-like_C"/>
</dbReference>
<sequence>MKAYTMRAIICTLTALWGATASTLPPRSYFFPAGQVNGTSSSDTVVGLAAFDGPHITVANDSASNGWYFDAISEDATAAVLATLVVGYYKEAHGILLTIAWPNGTTYENNVSVGALHMHTVGDGSRSYVEGGGMSWFAAPDLSAYHLTLDLPAVGISGSITMRSRAPAHVACGLNVPGASLQWTSTLGYCNPVPDADVSTTLLINGSRLSFQGSGYHDQLWGLTPWVNHLTQWYWGRSSGDRYSVVFGYHIDEASNIRTFAYISEYGEAIISQCGIVEVTPQGPGTSVPLEPGTDVESWAVRIQDPEHGEFAFTFWRVAVISLGRSPWDRWLVRTVGGPVGGINDTGTGTVEVMSGLHLRQMGHQHG</sequence>
<evidence type="ECO:0000313" key="4">
    <source>
        <dbReference type="Proteomes" id="UP000452235"/>
    </source>
</evidence>
<dbReference type="Pfam" id="PF25581">
    <property type="entry name" value="AsqO_C"/>
    <property type="match status" value="1"/>
</dbReference>
<comment type="caution">
    <text evidence="3">The sequence shown here is derived from an EMBL/GenBank/DDBJ whole genome shotgun (WGS) entry which is preliminary data.</text>
</comment>